<dbReference type="Gene3D" id="3.40.50.2000">
    <property type="entry name" value="Glycogen Phosphorylase B"/>
    <property type="match status" value="2"/>
</dbReference>
<protein>
    <recommendedName>
        <fullName evidence="4">Glycosyltransferase</fullName>
        <ecNumber evidence="4">2.4.1.-</ecNumber>
    </recommendedName>
</protein>
<dbReference type="Gramene" id="Vigun04g058700.1.v1.2">
    <property type="protein sequence ID" value="Vigun04g058700.1.v1.2"/>
    <property type="gene ID" value="Vigun04g058700.v1.2"/>
</dbReference>
<dbReference type="AlphaFoldDB" id="A0A4D6LUR5"/>
<evidence type="ECO:0000256" key="2">
    <source>
        <dbReference type="ARBA" id="ARBA00022679"/>
    </source>
</evidence>
<evidence type="ECO:0000259" key="5">
    <source>
        <dbReference type="Pfam" id="PF26168"/>
    </source>
</evidence>
<dbReference type="SUPFAM" id="SSF53756">
    <property type="entry name" value="UDP-Glycosyltransferase/glycogen phosphorylase"/>
    <property type="match status" value="1"/>
</dbReference>
<feature type="domain" description="Glycosyltransferase N-terminal" evidence="5">
    <location>
        <begin position="7"/>
        <end position="62"/>
    </location>
</feature>
<evidence type="ECO:0000313" key="7">
    <source>
        <dbReference type="Proteomes" id="UP000501690"/>
    </source>
</evidence>
<evidence type="ECO:0000256" key="3">
    <source>
        <dbReference type="RuleBase" id="RU003718"/>
    </source>
</evidence>
<dbReference type="Pfam" id="PF26168">
    <property type="entry name" value="Glyco_transf_N"/>
    <property type="match status" value="1"/>
</dbReference>
<dbReference type="PROSITE" id="PS00375">
    <property type="entry name" value="UDPGT"/>
    <property type="match status" value="1"/>
</dbReference>
<evidence type="ECO:0000256" key="4">
    <source>
        <dbReference type="RuleBase" id="RU362057"/>
    </source>
</evidence>
<dbReference type="InterPro" id="IPR002213">
    <property type="entry name" value="UDP_glucos_trans"/>
</dbReference>
<evidence type="ECO:0000313" key="6">
    <source>
        <dbReference type="EMBL" id="QCD92682.1"/>
    </source>
</evidence>
<dbReference type="PANTHER" id="PTHR11926:SF1412">
    <property type="entry name" value="UDP-GLYCOSYLTRANSFERASE 83A1-LIKE"/>
    <property type="match status" value="1"/>
</dbReference>
<dbReference type="Pfam" id="PF00201">
    <property type="entry name" value="UDPGT"/>
    <property type="match status" value="1"/>
</dbReference>
<dbReference type="InterPro" id="IPR035595">
    <property type="entry name" value="UDP_glycos_trans_CS"/>
</dbReference>
<dbReference type="CDD" id="cd03784">
    <property type="entry name" value="GT1_Gtf-like"/>
    <property type="match status" value="1"/>
</dbReference>
<dbReference type="PANTHER" id="PTHR11926">
    <property type="entry name" value="GLUCOSYL/GLUCURONOSYL TRANSFERASES"/>
    <property type="match status" value="1"/>
</dbReference>
<name>A0A4D6LUR5_VIGUN</name>
<sequence>MMARPHVMVVPYPAQGHVIPLMELSLILVKEGIKITFVNTKENHDRMKSAVPCGDDSLLSQICPVGISDGMESSEERKRPGKSSGAVLKVMPEKVEELIECINGSESEKITCVLADQSIGWALDVAEKKGIRRAAFCPASAAQLVLGFSISKFIDTGIIDNDGTPLEKQVIQLSPTMPRVSTEKLVWVCVGNKTTQSHIFQLMVKNIESMKKTEWLLCNSSHELESAAFSMAPEIIPIGPLLSCNQLGHSAGNFWPQDLTCLKWLDQQPPNSVIYVAFGSFTKFSPSQFQELRLALELSNRPFLWVVQPEESKIAYPEGFVERVVERGRVVGWSPQKKILSHSSVACFISHCGWNSTLESVSNGIPVLCWPYFADQFLNKSYVCDVWKVGLGLEPNESGMMTEGEIRSKIQQILNDEELKSRARDLKKKIQIGTAQGGLSNKNLDSFINWIKS</sequence>
<dbReference type="InterPro" id="IPR058980">
    <property type="entry name" value="Glyco_transf_N"/>
</dbReference>
<dbReference type="GO" id="GO:0080044">
    <property type="term" value="F:quercetin 7-O-glucosyltransferase activity"/>
    <property type="evidence" value="ECO:0007669"/>
    <property type="project" value="TreeGrafter"/>
</dbReference>
<keyword evidence="7" id="KW-1185">Reference proteome</keyword>
<keyword evidence="2 3" id="KW-0808">Transferase</keyword>
<comment type="similarity">
    <text evidence="1 3">Belongs to the UDP-glycosyltransferase family.</text>
</comment>
<dbReference type="FunFam" id="3.40.50.2000:FF:000108">
    <property type="entry name" value="UDP-glycosyltransferase 83A1"/>
    <property type="match status" value="1"/>
</dbReference>
<keyword evidence="3" id="KW-0328">Glycosyltransferase</keyword>
<dbReference type="EC" id="2.4.1.-" evidence="4"/>
<gene>
    <name evidence="6" type="ORF">DEO72_LG5g750</name>
</gene>
<accession>A0A4D6LUR5</accession>
<evidence type="ECO:0000256" key="1">
    <source>
        <dbReference type="ARBA" id="ARBA00009995"/>
    </source>
</evidence>
<dbReference type="GO" id="GO:0080043">
    <property type="term" value="F:quercetin 3-O-glucosyltransferase activity"/>
    <property type="evidence" value="ECO:0007669"/>
    <property type="project" value="TreeGrafter"/>
</dbReference>
<proteinExistence type="inferred from homology"/>
<dbReference type="FunFam" id="3.40.50.2000:FF:000061">
    <property type="entry name" value="UDP-glycosyltransferase 83A1"/>
    <property type="match status" value="1"/>
</dbReference>
<dbReference type="Proteomes" id="UP000501690">
    <property type="component" value="Linkage Group LG5"/>
</dbReference>
<dbReference type="OrthoDB" id="5835829at2759"/>
<organism evidence="6 7">
    <name type="scientific">Vigna unguiculata</name>
    <name type="common">Cowpea</name>
    <dbReference type="NCBI Taxonomy" id="3917"/>
    <lineage>
        <taxon>Eukaryota</taxon>
        <taxon>Viridiplantae</taxon>
        <taxon>Streptophyta</taxon>
        <taxon>Embryophyta</taxon>
        <taxon>Tracheophyta</taxon>
        <taxon>Spermatophyta</taxon>
        <taxon>Magnoliopsida</taxon>
        <taxon>eudicotyledons</taxon>
        <taxon>Gunneridae</taxon>
        <taxon>Pentapetalae</taxon>
        <taxon>rosids</taxon>
        <taxon>fabids</taxon>
        <taxon>Fabales</taxon>
        <taxon>Fabaceae</taxon>
        <taxon>Papilionoideae</taxon>
        <taxon>50 kb inversion clade</taxon>
        <taxon>NPAAA clade</taxon>
        <taxon>indigoferoid/millettioid clade</taxon>
        <taxon>Phaseoleae</taxon>
        <taxon>Vigna</taxon>
    </lineage>
</organism>
<dbReference type="EMBL" id="CP039349">
    <property type="protein sequence ID" value="QCD92682.1"/>
    <property type="molecule type" value="Genomic_DNA"/>
</dbReference>
<reference evidence="6 7" key="1">
    <citation type="submission" date="2019-04" db="EMBL/GenBank/DDBJ databases">
        <title>An improved genome assembly and genetic linkage map for asparagus bean, Vigna unguiculata ssp. sesquipedialis.</title>
        <authorList>
            <person name="Xia Q."/>
            <person name="Zhang R."/>
            <person name="Dong Y."/>
        </authorList>
    </citation>
    <scope>NUCLEOTIDE SEQUENCE [LARGE SCALE GENOMIC DNA]</scope>
    <source>
        <tissue evidence="6">Leaf</tissue>
    </source>
</reference>